<dbReference type="InterPro" id="IPR006680">
    <property type="entry name" value="Amidohydro-rel"/>
</dbReference>
<proteinExistence type="predicted"/>
<dbReference type="EMBL" id="AB568601">
    <property type="protein sequence ID" value="BAK64627.1"/>
    <property type="molecule type" value="Genomic_DNA"/>
</dbReference>
<feature type="domain" description="Amidohydrolase-related" evidence="3">
    <location>
        <begin position="4"/>
        <end position="277"/>
    </location>
</feature>
<reference evidence="4 6" key="3">
    <citation type="journal article" date="2011" name="Nat. Chem. Biol.">
        <title>Reveromycin A biosynthesis uses RevG and RevJ for stereospecific spiroacetal formation.</title>
        <authorList>
            <person name="Takahashi S."/>
            <person name="Toyoda A."/>
            <person name="Sekiyama Y."/>
            <person name="Takagi H."/>
            <person name="Nogawa T."/>
            <person name="Uramoto M."/>
            <person name="Suzuki R."/>
            <person name="Koshino H."/>
            <person name="Kumano T."/>
            <person name="Panthee S."/>
            <person name="Dairi T."/>
            <person name="Ishikawa J."/>
            <person name="Ikeda H."/>
            <person name="Sakaki Y."/>
            <person name="Osada H."/>
        </authorList>
    </citation>
    <scope>NUCLEOTIDE SEQUENCE</scope>
    <source>
        <strain evidence="4 6">SN-593</strain>
    </source>
</reference>
<dbReference type="InterPro" id="IPR032465">
    <property type="entry name" value="ACMSD"/>
</dbReference>
<dbReference type="EMBL" id="AP018365">
    <property type="protein sequence ID" value="BBB01284.1"/>
    <property type="molecule type" value="Genomic_DNA"/>
</dbReference>
<keyword evidence="1" id="KW-0456">Lyase</keyword>
<reference evidence="5 6" key="4">
    <citation type="journal article" date="2020" name="Sci. Rep.">
        <title>beta-carboline chemical signals induce reveromycin production through a LuxR family regulator in Streptomyces sp. SN-593.</title>
        <authorList>
            <person name="Panthee S."/>
            <person name="Kito N."/>
            <person name="Hayashi T."/>
            <person name="Shimizu T."/>
            <person name="Ishikawa J."/>
            <person name="Hamamoto H."/>
            <person name="Osada H."/>
            <person name="Takahashi S."/>
        </authorList>
    </citation>
    <scope>NUCLEOTIDE SEQUENCE [LARGE SCALE GENOMIC DNA]</scope>
    <source>
        <strain evidence="5 6">SN-593</strain>
    </source>
</reference>
<protein>
    <submittedName>
        <fullName evidence="4">Putative amidohydrolase</fullName>
    </submittedName>
</protein>
<dbReference type="SUPFAM" id="SSF51556">
    <property type="entry name" value="Metallo-dependent hydrolases"/>
    <property type="match status" value="1"/>
</dbReference>
<dbReference type="KEGG" id="arev:RVR_8606"/>
<gene>
    <name evidence="5" type="ORF">RVR_8606</name>
</gene>
<dbReference type="RefSeq" id="WP_202237199.1">
    <property type="nucleotide sequence ID" value="NZ_AP018365.1"/>
</dbReference>
<evidence type="ECO:0000313" key="4">
    <source>
        <dbReference type="EMBL" id="BAK64627.1"/>
    </source>
</evidence>
<keyword evidence="6" id="KW-1185">Reference proteome</keyword>
<dbReference type="GO" id="GO:0016787">
    <property type="term" value="F:hydrolase activity"/>
    <property type="evidence" value="ECO:0007669"/>
    <property type="project" value="UniProtKB-KW"/>
</dbReference>
<evidence type="ECO:0000256" key="1">
    <source>
        <dbReference type="ARBA" id="ARBA00023239"/>
    </source>
</evidence>
<feature type="compositionally biased region" description="Low complexity" evidence="2">
    <location>
        <begin position="291"/>
        <end position="302"/>
    </location>
</feature>
<evidence type="ECO:0000256" key="2">
    <source>
        <dbReference type="SAM" id="MobiDB-lite"/>
    </source>
</evidence>
<dbReference type="PANTHER" id="PTHR21240">
    <property type="entry name" value="2-AMINO-3-CARBOXYLMUCONATE-6-SEMIALDEHYDE DECARBOXYLASE"/>
    <property type="match status" value="1"/>
</dbReference>
<dbReference type="AlphaFoldDB" id="G1UDT1"/>
<feature type="region of interest" description="Disordered" evidence="2">
    <location>
        <begin position="282"/>
        <end position="302"/>
    </location>
</feature>
<evidence type="ECO:0000259" key="3">
    <source>
        <dbReference type="Pfam" id="PF04909"/>
    </source>
</evidence>
<sequence>MLVIDTHTHVISPDEDRYPTDPIGGHRSTWSQDHPVDLDGLLHALDDAGIDRAVVVQASTVYGHDNRYLADSVAAHPDRLTGVYSLDATAPDAVDRINHWQSRGLNGFRLFTTGTTMPGQADWLGHPDSYPAWEHAEKHDIPICLQMTIHGIPALRTTLDHYPRTRVLLDHCARPDLTDGPPYHTSQALLDLAQYPGVHLKLTHRALDAATQGASTIPDFLTTLHTTYGPSRIMWGSNYPAAQGPLTNLLTQARTHLTTLPETATTAILGGTANTFYFHTPATPATPTPATPATATPGAHHA</sequence>
<dbReference type="GO" id="GO:0016831">
    <property type="term" value="F:carboxy-lyase activity"/>
    <property type="evidence" value="ECO:0007669"/>
    <property type="project" value="InterPro"/>
</dbReference>
<dbReference type="InterPro" id="IPR032466">
    <property type="entry name" value="Metal_Hydrolase"/>
</dbReference>
<dbReference type="Gene3D" id="3.20.20.140">
    <property type="entry name" value="Metal-dependent hydrolases"/>
    <property type="match status" value="1"/>
</dbReference>
<evidence type="ECO:0000313" key="6">
    <source>
        <dbReference type="Proteomes" id="UP000595703"/>
    </source>
</evidence>
<reference evidence="5 6" key="1">
    <citation type="journal article" date="2010" name="J. Bacteriol.">
        <title>Biochemical characterization of a novel indole prenyltransferase from Streptomyces sp. SN-593.</title>
        <authorList>
            <person name="Takahashi S."/>
            <person name="Takagi H."/>
            <person name="Toyoda A."/>
            <person name="Uramoto M."/>
            <person name="Nogawa T."/>
            <person name="Ueki M."/>
            <person name="Sakaki Y."/>
            <person name="Osada H."/>
        </authorList>
    </citation>
    <scope>NUCLEOTIDE SEQUENCE [LARGE SCALE GENOMIC DNA]</scope>
    <source>
        <strain evidence="5 6">SN-593</strain>
    </source>
</reference>
<evidence type="ECO:0000313" key="5">
    <source>
        <dbReference type="EMBL" id="BBB01284.1"/>
    </source>
</evidence>
<reference evidence="5 6" key="2">
    <citation type="journal article" date="2011" name="J. Antibiot.">
        <title>Furaquinocins I and J: novel polyketide isoprenoid hybrid compounds from Streptomyces reveromyceticus SN-593.</title>
        <authorList>
            <person name="Panthee S."/>
            <person name="Takahashi S."/>
            <person name="Takagi H."/>
            <person name="Nogawa T."/>
            <person name="Oowada E."/>
            <person name="Uramoto M."/>
            <person name="Osada H."/>
        </authorList>
    </citation>
    <scope>NUCLEOTIDE SEQUENCE [LARGE SCALE GENOMIC DNA]</scope>
    <source>
        <strain evidence="5 6">SN-593</strain>
    </source>
</reference>
<name>G1UDT1_9ACTN</name>
<dbReference type="Pfam" id="PF04909">
    <property type="entry name" value="Amidohydro_2"/>
    <property type="match status" value="1"/>
</dbReference>
<keyword evidence="4" id="KW-0378">Hydrolase</keyword>
<dbReference type="Proteomes" id="UP000595703">
    <property type="component" value="Chromosome"/>
</dbReference>
<organism evidence="4">
    <name type="scientific">Actinacidiphila reveromycinica</name>
    <dbReference type="NCBI Taxonomy" id="659352"/>
    <lineage>
        <taxon>Bacteria</taxon>
        <taxon>Bacillati</taxon>
        <taxon>Actinomycetota</taxon>
        <taxon>Actinomycetes</taxon>
        <taxon>Kitasatosporales</taxon>
        <taxon>Streptomycetaceae</taxon>
        <taxon>Actinacidiphila</taxon>
    </lineage>
</organism>
<accession>G1UDT1</accession>